<reference evidence="2 3" key="1">
    <citation type="submission" date="2015-06" db="EMBL/GenBank/DDBJ databases">
        <authorList>
            <person name="Wibberg Daniel"/>
        </authorList>
    </citation>
    <scope>NUCLEOTIDE SEQUENCE [LARGE SCALE GENOMIC DNA]</scope>
    <source>
        <strain evidence="2 3">T3/55T</strain>
    </source>
</reference>
<proteinExistence type="predicted"/>
<evidence type="ECO:0000256" key="1">
    <source>
        <dbReference type="SAM" id="Phobius"/>
    </source>
</evidence>
<organism evidence="2 3">
    <name type="scientific">Herbinix hemicellulosilytica</name>
    <dbReference type="NCBI Taxonomy" id="1564487"/>
    <lineage>
        <taxon>Bacteria</taxon>
        <taxon>Bacillati</taxon>
        <taxon>Bacillota</taxon>
        <taxon>Clostridia</taxon>
        <taxon>Lachnospirales</taxon>
        <taxon>Lachnospiraceae</taxon>
        <taxon>Herbinix</taxon>
    </lineage>
</organism>
<keyword evidence="3" id="KW-1185">Reference proteome</keyword>
<dbReference type="EMBL" id="CVTD020000008">
    <property type="protein sequence ID" value="CRZ33737.1"/>
    <property type="molecule type" value="Genomic_DNA"/>
</dbReference>
<gene>
    <name evidence="2" type="ORF">HHT355_0532</name>
</gene>
<keyword evidence="1" id="KW-0472">Membrane</keyword>
<dbReference type="OrthoDB" id="1069985at2"/>
<feature type="transmembrane region" description="Helical" evidence="1">
    <location>
        <begin position="5"/>
        <end position="22"/>
    </location>
</feature>
<feature type="transmembrane region" description="Helical" evidence="1">
    <location>
        <begin position="109"/>
        <end position="126"/>
    </location>
</feature>
<evidence type="ECO:0000313" key="3">
    <source>
        <dbReference type="Proteomes" id="UP000236497"/>
    </source>
</evidence>
<name>A0A0H5SE79_HERHM</name>
<dbReference type="AlphaFoldDB" id="A0A0H5SE79"/>
<keyword evidence="1" id="KW-1133">Transmembrane helix</keyword>
<evidence type="ECO:0000313" key="2">
    <source>
        <dbReference type="EMBL" id="CRZ33737.1"/>
    </source>
</evidence>
<dbReference type="Proteomes" id="UP000236497">
    <property type="component" value="Unassembled WGS sequence"/>
</dbReference>
<accession>A0A0H5SE79</accession>
<dbReference type="RefSeq" id="WP_103201896.1">
    <property type="nucleotide sequence ID" value="NZ_CVTD020000008.1"/>
</dbReference>
<sequence length="333" mass="38794">MESIFTHFIFSIFLGFFLQLILHEIGHLIFGLLTGWDFLIFQLNRFALLHLKNKNRLAVVRSKNYQCIMSPKSINSNPMLYTIGGCIVNLFSAVTGFLIILINRMTPSLWLYIWSFTVFGIGFYVMNGTFRINRICNDKACYDLLKYNPYTRLCHNAQLIIAKYLANGFTYRQIGKELICICPDTAGNDIEAYQDILEYYYYLDMNQFNMAEQALNKINTTASFSREITDTLQMEQIYIKLLQRLISNDKNEIDFPYFDVRKHTKKGDVHALRVITVTKAYAKFKEGDLNSVWEIIDKAISEIERSFCVYEGEKLFCIGQLKNLKSIIEDKID</sequence>
<keyword evidence="1" id="KW-0812">Transmembrane</keyword>
<protein>
    <submittedName>
        <fullName evidence="2">Putative membrane protein</fullName>
    </submittedName>
</protein>
<feature type="transmembrane region" description="Helical" evidence="1">
    <location>
        <begin position="79"/>
        <end position="103"/>
    </location>
</feature>